<dbReference type="EMBL" id="BLLF01000726">
    <property type="protein sequence ID" value="GFH14441.1"/>
    <property type="molecule type" value="Genomic_DNA"/>
</dbReference>
<keyword evidence="2" id="KW-1185">Reference proteome</keyword>
<evidence type="ECO:0000313" key="1">
    <source>
        <dbReference type="EMBL" id="GFH14441.1"/>
    </source>
</evidence>
<reference evidence="1 2" key="1">
    <citation type="submission" date="2020-02" db="EMBL/GenBank/DDBJ databases">
        <title>Draft genome sequence of Haematococcus lacustris strain NIES-144.</title>
        <authorList>
            <person name="Morimoto D."/>
            <person name="Nakagawa S."/>
            <person name="Yoshida T."/>
            <person name="Sawayama S."/>
        </authorList>
    </citation>
    <scope>NUCLEOTIDE SEQUENCE [LARGE SCALE GENOMIC DNA]</scope>
    <source>
        <strain evidence="1 2">NIES-144</strain>
    </source>
</reference>
<name>A0A699YXU0_HAELA</name>
<accession>A0A699YXU0</accession>
<proteinExistence type="predicted"/>
<comment type="caution">
    <text evidence="1">The sequence shown here is derived from an EMBL/GenBank/DDBJ whole genome shotgun (WGS) entry which is preliminary data.</text>
</comment>
<dbReference type="AlphaFoldDB" id="A0A699YXU0"/>
<organism evidence="1 2">
    <name type="scientific">Haematococcus lacustris</name>
    <name type="common">Green alga</name>
    <name type="synonym">Haematococcus pluvialis</name>
    <dbReference type="NCBI Taxonomy" id="44745"/>
    <lineage>
        <taxon>Eukaryota</taxon>
        <taxon>Viridiplantae</taxon>
        <taxon>Chlorophyta</taxon>
        <taxon>core chlorophytes</taxon>
        <taxon>Chlorophyceae</taxon>
        <taxon>CS clade</taxon>
        <taxon>Chlamydomonadales</taxon>
        <taxon>Haematococcaceae</taxon>
        <taxon>Haematococcus</taxon>
    </lineage>
</organism>
<dbReference type="Proteomes" id="UP000485058">
    <property type="component" value="Unassembled WGS sequence"/>
</dbReference>
<protein>
    <submittedName>
        <fullName evidence="1">Uncharacterized protein</fullName>
    </submittedName>
</protein>
<sequence>MPDYGTRPALVSAVTDAGPVKLQHEDDLWSYYEQLGAAAVVRGSAAAGGLAGLAAA</sequence>
<gene>
    <name evidence="1" type="ORF">HaLaN_10497</name>
</gene>
<evidence type="ECO:0000313" key="2">
    <source>
        <dbReference type="Proteomes" id="UP000485058"/>
    </source>
</evidence>